<gene>
    <name evidence="2" type="ORF">ECRASSUSDP1_LOCUS20740</name>
</gene>
<reference evidence="2" key="1">
    <citation type="submission" date="2023-07" db="EMBL/GenBank/DDBJ databases">
        <authorList>
            <consortium name="AG Swart"/>
            <person name="Singh M."/>
            <person name="Singh A."/>
            <person name="Seah K."/>
            <person name="Emmerich C."/>
        </authorList>
    </citation>
    <scope>NUCLEOTIDE SEQUENCE</scope>
    <source>
        <strain evidence="2">DP1</strain>
    </source>
</reference>
<name>A0AAD1XUD9_EUPCR</name>
<protein>
    <submittedName>
        <fullName evidence="2">Uncharacterized protein</fullName>
    </submittedName>
</protein>
<feature type="compositionally biased region" description="Basic and acidic residues" evidence="1">
    <location>
        <begin position="144"/>
        <end position="160"/>
    </location>
</feature>
<feature type="compositionally biased region" description="Acidic residues" evidence="1">
    <location>
        <begin position="60"/>
        <end position="73"/>
    </location>
</feature>
<feature type="compositionally biased region" description="Basic and acidic residues" evidence="1">
    <location>
        <begin position="75"/>
        <end position="95"/>
    </location>
</feature>
<sequence>MESKGDMEVKKNNVVYEIEKDGDRLVPENWREIADMRLKMLDQEYEKVICANELEKPTQEDEPEEEPKDETEIQDVQKDQEEKEEKVEQPEKENPSEDQTPSENQKENEEDSDEFGEFQEGNYCMLGSDGALSNSSDTEEEDTKQENDEKVDNPIDEKVPQVESNPSDEVELTEEKVNKIKSAMSKLNLTPPPWAQAIPEEQWLPKFFGSKNPDLKFKIDV</sequence>
<feature type="region of interest" description="Disordered" evidence="1">
    <location>
        <begin position="51"/>
        <end position="172"/>
    </location>
</feature>
<accession>A0AAD1XUD9</accession>
<dbReference type="Proteomes" id="UP001295684">
    <property type="component" value="Unassembled WGS sequence"/>
</dbReference>
<proteinExistence type="predicted"/>
<feature type="compositionally biased region" description="Acidic residues" evidence="1">
    <location>
        <begin position="108"/>
        <end position="117"/>
    </location>
</feature>
<keyword evidence="3" id="KW-1185">Reference proteome</keyword>
<organism evidence="2 3">
    <name type="scientific">Euplotes crassus</name>
    <dbReference type="NCBI Taxonomy" id="5936"/>
    <lineage>
        <taxon>Eukaryota</taxon>
        <taxon>Sar</taxon>
        <taxon>Alveolata</taxon>
        <taxon>Ciliophora</taxon>
        <taxon>Intramacronucleata</taxon>
        <taxon>Spirotrichea</taxon>
        <taxon>Hypotrichia</taxon>
        <taxon>Euplotida</taxon>
        <taxon>Euplotidae</taxon>
        <taxon>Moneuplotes</taxon>
    </lineage>
</organism>
<comment type="caution">
    <text evidence="2">The sequence shown here is derived from an EMBL/GenBank/DDBJ whole genome shotgun (WGS) entry which is preliminary data.</text>
</comment>
<evidence type="ECO:0000313" key="2">
    <source>
        <dbReference type="EMBL" id="CAI2379331.1"/>
    </source>
</evidence>
<evidence type="ECO:0000256" key="1">
    <source>
        <dbReference type="SAM" id="MobiDB-lite"/>
    </source>
</evidence>
<evidence type="ECO:0000313" key="3">
    <source>
        <dbReference type="Proteomes" id="UP001295684"/>
    </source>
</evidence>
<dbReference type="EMBL" id="CAMPGE010021163">
    <property type="protein sequence ID" value="CAI2379331.1"/>
    <property type="molecule type" value="Genomic_DNA"/>
</dbReference>
<dbReference type="AlphaFoldDB" id="A0AAD1XUD9"/>